<organism evidence="3 4">
    <name type="scientific">Hymenobacter glacialis</name>
    <dbReference type="NCBI Taxonomy" id="1908236"/>
    <lineage>
        <taxon>Bacteria</taxon>
        <taxon>Pseudomonadati</taxon>
        <taxon>Bacteroidota</taxon>
        <taxon>Cytophagia</taxon>
        <taxon>Cytophagales</taxon>
        <taxon>Hymenobacteraceae</taxon>
        <taxon>Hymenobacter</taxon>
    </lineage>
</organism>
<comment type="caution">
    <text evidence="3">The sequence shown here is derived from an EMBL/GenBank/DDBJ whole genome shotgun (WGS) entry which is preliminary data.</text>
</comment>
<dbReference type="AlphaFoldDB" id="A0A1G1SWX4"/>
<evidence type="ECO:0000256" key="1">
    <source>
        <dbReference type="SAM" id="SignalP"/>
    </source>
</evidence>
<dbReference type="EMBL" id="MDZC01000089">
    <property type="protein sequence ID" value="OGX83114.1"/>
    <property type="molecule type" value="Genomic_DNA"/>
</dbReference>
<dbReference type="PROSITE" id="PS51257">
    <property type="entry name" value="PROKAR_LIPOPROTEIN"/>
    <property type="match status" value="1"/>
</dbReference>
<dbReference type="InterPro" id="IPR010895">
    <property type="entry name" value="CHRD"/>
</dbReference>
<dbReference type="Proteomes" id="UP000177791">
    <property type="component" value="Unassembled WGS sequence"/>
</dbReference>
<evidence type="ECO:0000313" key="3">
    <source>
        <dbReference type="EMBL" id="OGX83114.1"/>
    </source>
</evidence>
<sequence>MNRIFSTLLLATGLLAATACSDDDKAVTPTPAPAPALPAVTATFSGAQEVPAVTTAATGNFAGTYDRATRELRFTITYSGLTPTAGHLHTGAPGVNGAVFLPFPFNNAASTGFDSPITGTTILSPAQGTALLANGVYANLHTAARPGGEIRADLTVK</sequence>
<feature type="domain" description="CHRD" evidence="2">
    <location>
        <begin position="38"/>
        <end position="156"/>
    </location>
</feature>
<dbReference type="SMART" id="SM00754">
    <property type="entry name" value="CHRD"/>
    <property type="match status" value="1"/>
</dbReference>
<dbReference type="STRING" id="1908236.BEN48_17385"/>
<name>A0A1G1SWX4_9BACT</name>
<dbReference type="Pfam" id="PF07452">
    <property type="entry name" value="CHRD"/>
    <property type="match status" value="1"/>
</dbReference>
<accession>A0A1G1SWX4</accession>
<evidence type="ECO:0000313" key="4">
    <source>
        <dbReference type="Proteomes" id="UP000177791"/>
    </source>
</evidence>
<keyword evidence="4" id="KW-1185">Reference proteome</keyword>
<keyword evidence="1" id="KW-0732">Signal</keyword>
<gene>
    <name evidence="3" type="ORF">BEN48_17385</name>
</gene>
<dbReference type="RefSeq" id="WP_070735500.1">
    <property type="nucleotide sequence ID" value="NZ_MDZC01000089.1"/>
</dbReference>
<feature type="signal peptide" evidence="1">
    <location>
        <begin position="1"/>
        <end position="21"/>
    </location>
</feature>
<dbReference type="OrthoDB" id="571052at2"/>
<feature type="chain" id="PRO_5009578476" description="CHRD domain-containing protein" evidence="1">
    <location>
        <begin position="22"/>
        <end position="157"/>
    </location>
</feature>
<protein>
    <recommendedName>
        <fullName evidence="2">CHRD domain-containing protein</fullName>
    </recommendedName>
</protein>
<reference evidence="3 4" key="1">
    <citation type="submission" date="2016-08" db="EMBL/GenBank/DDBJ databases">
        <title>Hymenobacter coccineus sp. nov., Hymenobacter lapidarius sp. nov. and Hymenobacter glacialis sp. nov., isolated from Antarctic soil.</title>
        <authorList>
            <person name="Sedlacek I."/>
            <person name="Kralova S."/>
            <person name="Kyrova K."/>
            <person name="Maslanova I."/>
            <person name="Stankova E."/>
            <person name="Vrbovska V."/>
            <person name="Nemec M."/>
            <person name="Bartak M."/>
            <person name="Svec P."/>
            <person name="Busse H.-J."/>
            <person name="Pantucek R."/>
        </authorList>
    </citation>
    <scope>NUCLEOTIDE SEQUENCE [LARGE SCALE GENOMIC DNA]</scope>
    <source>
        <strain evidence="3 4">CCM 8648</strain>
    </source>
</reference>
<evidence type="ECO:0000259" key="2">
    <source>
        <dbReference type="SMART" id="SM00754"/>
    </source>
</evidence>
<proteinExistence type="predicted"/>